<keyword evidence="1" id="KW-1133">Transmembrane helix</keyword>
<gene>
    <name evidence="2" type="ORF">SDC9_134877</name>
</gene>
<keyword evidence="1" id="KW-0472">Membrane</keyword>
<comment type="caution">
    <text evidence="2">The sequence shown here is derived from an EMBL/GenBank/DDBJ whole genome shotgun (WGS) entry which is preliminary data.</text>
</comment>
<dbReference type="EMBL" id="VSSQ01035537">
    <property type="protein sequence ID" value="MPM87777.1"/>
    <property type="molecule type" value="Genomic_DNA"/>
</dbReference>
<evidence type="ECO:0000256" key="1">
    <source>
        <dbReference type="SAM" id="Phobius"/>
    </source>
</evidence>
<feature type="transmembrane region" description="Helical" evidence="1">
    <location>
        <begin position="73"/>
        <end position="95"/>
    </location>
</feature>
<proteinExistence type="predicted"/>
<dbReference type="AlphaFoldDB" id="A0A645DES9"/>
<keyword evidence="1" id="KW-0812">Transmembrane</keyword>
<protein>
    <submittedName>
        <fullName evidence="2">Uncharacterized protein</fullName>
    </submittedName>
</protein>
<feature type="transmembrane region" description="Helical" evidence="1">
    <location>
        <begin position="6"/>
        <end position="26"/>
    </location>
</feature>
<name>A0A645DES9_9ZZZZ</name>
<organism evidence="2">
    <name type="scientific">bioreactor metagenome</name>
    <dbReference type="NCBI Taxonomy" id="1076179"/>
    <lineage>
        <taxon>unclassified sequences</taxon>
        <taxon>metagenomes</taxon>
        <taxon>ecological metagenomes</taxon>
    </lineage>
</organism>
<evidence type="ECO:0000313" key="2">
    <source>
        <dbReference type="EMBL" id="MPM87777.1"/>
    </source>
</evidence>
<sequence>MISILSSRGLGIVPVLFAVVMNMTLLRSNEISRKLSVKLQFCSGSRTSSRAAAGSPLKSFPILSISSMSRTGLLVPAAFIFCIILPGRAPTYVLLCPRISASSRIPPSDMFTNFLPIVFAIDLPREVFPTPGGPTKQSTCALMLSAASFLTARNSRIRSFTSSRP</sequence>
<reference evidence="2" key="1">
    <citation type="submission" date="2019-08" db="EMBL/GenBank/DDBJ databases">
        <authorList>
            <person name="Kucharzyk K."/>
            <person name="Murdoch R.W."/>
            <person name="Higgins S."/>
            <person name="Loffler F."/>
        </authorList>
    </citation>
    <scope>NUCLEOTIDE SEQUENCE</scope>
</reference>
<accession>A0A645DES9</accession>